<feature type="repeat" description="ANK" evidence="3">
    <location>
        <begin position="40"/>
        <end position="69"/>
    </location>
</feature>
<evidence type="ECO:0000313" key="6">
    <source>
        <dbReference type="Proteomes" id="UP000315116"/>
    </source>
</evidence>
<accession>A0A1V0S7P7</accession>
<dbReference type="Proteomes" id="UP000315116">
    <property type="component" value="Segment"/>
</dbReference>
<dbReference type="Pfam" id="PF12796">
    <property type="entry name" value="Ank_2"/>
    <property type="match status" value="3"/>
</dbReference>
<dbReference type="InterPro" id="IPR036770">
    <property type="entry name" value="Ankyrin_rpt-contain_sf"/>
</dbReference>
<feature type="repeat" description="ANK" evidence="3">
    <location>
        <begin position="208"/>
        <end position="240"/>
    </location>
</feature>
<feature type="domain" description="PRANC" evidence="4">
    <location>
        <begin position="351"/>
        <end position="445"/>
    </location>
</feature>
<name>A0A1V0S7P7_CNPV</name>
<evidence type="ECO:0000256" key="2">
    <source>
        <dbReference type="ARBA" id="ARBA00023043"/>
    </source>
</evidence>
<feature type="repeat" description="ANK" evidence="3">
    <location>
        <begin position="139"/>
        <end position="171"/>
    </location>
</feature>
<dbReference type="InterPro" id="IPR018272">
    <property type="entry name" value="PRANC_domain"/>
</dbReference>
<dbReference type="SUPFAM" id="SSF48403">
    <property type="entry name" value="Ankyrin repeat"/>
    <property type="match status" value="1"/>
</dbReference>
<dbReference type="InterPro" id="IPR002110">
    <property type="entry name" value="Ankyrin_rpt"/>
</dbReference>
<protein>
    <submittedName>
        <fullName evidence="5">SWPV1-036</fullName>
    </submittedName>
</protein>
<dbReference type="PROSITE" id="PS50088">
    <property type="entry name" value="ANK_REPEAT"/>
    <property type="match status" value="5"/>
</dbReference>
<keyword evidence="2 3" id="KW-0040">ANK repeat</keyword>
<dbReference type="EMBL" id="KX857216">
    <property type="protein sequence ID" value="ARF02652.1"/>
    <property type="molecule type" value="Genomic_DNA"/>
</dbReference>
<feature type="repeat" description="ANK" evidence="3">
    <location>
        <begin position="173"/>
        <end position="207"/>
    </location>
</feature>
<gene>
    <name evidence="5" type="primary">SWPV1-036</name>
</gene>
<evidence type="ECO:0000256" key="1">
    <source>
        <dbReference type="ARBA" id="ARBA00022737"/>
    </source>
</evidence>
<sequence length="452" mass="52911">MLVRPYPLYFSVISQDVVYTKWLLNNGYSPNHMSKNFIYTPLFYAVRSKNKKLIKVLLDHGADVNNINCYLRKTSIGLYNALDDISIVEMLLNYGADINLLDVDSGMSPLHEAVERNLYDVVKLLLSKGANINIRSSIVGYTPVHLAVKQGRLKILKLLLEYGADVNLRSLIYGYTPLHLAVKMETDNIEIINCIILYNSDIDIVDDYERTPLHYAVLKQDTTLIDLLIKNGANINYRNRSKRNILFSALLVLDVDFIIYLLELKGDINIVDISGETPFTMLLHRRFILSFIIKILVYHITMQHLNSKKIRNKIGHKINMKNINSISILKSYKEKAENDIRSMISFKLSHEYTLLDLYGYNKNNILRQFYNHYAIYTFEYYFPTYYYFIKKDIEKAIERNYLIRNMYELIDLILSNCDDTYWFKLPIETKYMILSNIDNDSMRTTLEKYGMP</sequence>
<dbReference type="PRINTS" id="PR01415">
    <property type="entry name" value="ANKYRIN"/>
</dbReference>
<evidence type="ECO:0000256" key="3">
    <source>
        <dbReference type="PROSITE-ProRule" id="PRU00023"/>
    </source>
</evidence>
<proteinExistence type="predicted"/>
<dbReference type="PANTHER" id="PTHR24134:SF9">
    <property type="entry name" value="ANKYRIN REPEAT AND SOCS BOX PROTEIN 8"/>
    <property type="match status" value="1"/>
</dbReference>
<dbReference type="PROSITE" id="PS50297">
    <property type="entry name" value="ANK_REP_REGION"/>
    <property type="match status" value="5"/>
</dbReference>
<dbReference type="SMART" id="SM00248">
    <property type="entry name" value="ANK"/>
    <property type="match status" value="8"/>
</dbReference>
<reference evidence="5 6" key="1">
    <citation type="journal article" date="2017" name="BMC Genomics">
        <title>Genomic characterization of two novel pathogenic avipoxviruses isolated from pacific shearwaters (Ardenna spp.).</title>
        <authorList>
            <person name="Sarker S."/>
            <person name="Das S."/>
            <person name="Lavers J.L."/>
            <person name="Hutton I."/>
            <person name="Helbig K."/>
            <person name="Imbery J."/>
            <person name="Upton C."/>
            <person name="Raidal S.R."/>
        </authorList>
    </citation>
    <scope>NUCLEOTIDE SEQUENCE [LARGE SCALE GENOMIC DNA]</scope>
    <source>
        <strain evidence="5 6">SWPV-1</strain>
    </source>
</reference>
<feature type="repeat" description="ANK" evidence="3">
    <location>
        <begin position="105"/>
        <end position="137"/>
    </location>
</feature>
<dbReference type="Gene3D" id="1.25.40.20">
    <property type="entry name" value="Ankyrin repeat-containing domain"/>
    <property type="match status" value="3"/>
</dbReference>
<dbReference type="Pfam" id="PF00023">
    <property type="entry name" value="Ank"/>
    <property type="match status" value="1"/>
</dbReference>
<evidence type="ECO:0000259" key="4">
    <source>
        <dbReference type="Pfam" id="PF09372"/>
    </source>
</evidence>
<organism evidence="5 6">
    <name type="scientific">Shearwaterpox virus</name>
    <dbReference type="NCBI Taxonomy" id="1974596"/>
    <lineage>
        <taxon>Viruses</taxon>
        <taxon>Varidnaviria</taxon>
        <taxon>Bamfordvirae</taxon>
        <taxon>Nucleocytoviricota</taxon>
        <taxon>Pokkesviricetes</taxon>
        <taxon>Chitovirales</taxon>
        <taxon>Poxviridae</taxon>
        <taxon>Chordopoxvirinae</taxon>
        <taxon>Avipoxvirus</taxon>
        <taxon>Avipoxvirus canarypox</taxon>
        <taxon>Canarypox virus</taxon>
    </lineage>
</organism>
<dbReference type="PANTHER" id="PTHR24134">
    <property type="entry name" value="ANKYRIN REPEAT-CONTAINING PROTEIN DDB_G0279043"/>
    <property type="match status" value="1"/>
</dbReference>
<dbReference type="Pfam" id="PF09372">
    <property type="entry name" value="PRANC"/>
    <property type="match status" value="1"/>
</dbReference>
<evidence type="ECO:0000313" key="5">
    <source>
        <dbReference type="EMBL" id="ARF02652.1"/>
    </source>
</evidence>
<keyword evidence="1" id="KW-0677">Repeat</keyword>